<evidence type="ECO:0000313" key="2">
    <source>
        <dbReference type="Proteomes" id="UP000022835"/>
    </source>
</evidence>
<protein>
    <recommendedName>
        <fullName evidence="3">Apea-like HEPN domain-containing protein</fullName>
    </recommendedName>
</protein>
<organism evidence="1 2">
    <name type="scientific">Mycolicibacterium aromaticivorans JS19b1 = JCM 16368</name>
    <dbReference type="NCBI Taxonomy" id="1440774"/>
    <lineage>
        <taxon>Bacteria</taxon>
        <taxon>Bacillati</taxon>
        <taxon>Actinomycetota</taxon>
        <taxon>Actinomycetes</taxon>
        <taxon>Mycobacteriales</taxon>
        <taxon>Mycobacteriaceae</taxon>
        <taxon>Mycolicibacterium</taxon>
    </lineage>
</organism>
<dbReference type="Proteomes" id="UP000022835">
    <property type="component" value="Unassembled WGS sequence"/>
</dbReference>
<evidence type="ECO:0000313" key="1">
    <source>
        <dbReference type="EMBL" id="KDE97216.1"/>
    </source>
</evidence>
<dbReference type="AlphaFoldDB" id="A0A064CC09"/>
<keyword evidence="2" id="KW-1185">Reference proteome</keyword>
<dbReference type="eggNOG" id="ENOG5033EN0">
    <property type="taxonomic scope" value="Bacteria"/>
</dbReference>
<dbReference type="EMBL" id="JALN02000002">
    <property type="protein sequence ID" value="KDE97216.1"/>
    <property type="molecule type" value="Genomic_DNA"/>
</dbReference>
<reference evidence="1" key="1">
    <citation type="submission" date="2014-05" db="EMBL/GenBank/DDBJ databases">
        <title>Genome sequence of Mycobacterium aromaticivorans strain JS19b1T (= DSM 45407T).</title>
        <authorList>
            <person name="Kwak Y."/>
            <person name="Park G.-S."/>
            <person name="Li Q.X."/>
            <person name="Lee S.-E."/>
            <person name="Shin J.-H."/>
        </authorList>
    </citation>
    <scope>NUCLEOTIDE SEQUENCE [LARGE SCALE GENOMIC DNA]</scope>
    <source>
        <strain evidence="1">JS19b1</strain>
    </source>
</reference>
<sequence length="342" mass="37725">MVNGVRILEGFIQCPVAVLIVVDALQQRYPARIAGHQVVITLPPIDMNAMNVERPPLAEPEWHFRGIRLPANEVASASSDGPLWGEVTHRAGDGGVPTAAQVKRLRTVVEVDTDDAGVRMLAEDIARGAPVWWRSVAAWIEVLYQQDLSRLGPASPGWHFNGTAFWTQLDGDGDKNQVTFVAAQPGRYVMLPYSPLTADKLRQCMRSAEDHGMPSAAWLFLRDARSMYLGYDHRRAAIDAGTAAEVGVTQMIATHLARKGLDDAEVDQKLERRTLGQLCRYWLDECGGTLPDRYRERLVHVRNDAIHTKRSISRAQSEDAIVVAAEIVAAADSPDLRPPVAE</sequence>
<name>A0A064CC09_9MYCO</name>
<comment type="caution">
    <text evidence="1">The sequence shown here is derived from an EMBL/GenBank/DDBJ whole genome shotgun (WGS) entry which is preliminary data.</text>
</comment>
<accession>A0A064CC09</accession>
<evidence type="ECO:0008006" key="3">
    <source>
        <dbReference type="Google" id="ProtNLM"/>
    </source>
</evidence>
<proteinExistence type="predicted"/>
<gene>
    <name evidence="1" type="ORF">Y900_028545</name>
</gene>